<dbReference type="PROSITE" id="PS00690">
    <property type="entry name" value="DEAH_ATP_HELICASE"/>
    <property type="match status" value="1"/>
</dbReference>
<feature type="domain" description="Helicase ATP-binding" evidence="2">
    <location>
        <begin position="193"/>
        <end position="461"/>
    </location>
</feature>
<dbReference type="GO" id="GO:0016787">
    <property type="term" value="F:hydrolase activity"/>
    <property type="evidence" value="ECO:0007669"/>
    <property type="project" value="UniProtKB-KW"/>
</dbReference>
<dbReference type="EMBL" id="MN740883">
    <property type="protein sequence ID" value="QHU16459.1"/>
    <property type="molecule type" value="Genomic_DNA"/>
</dbReference>
<name>A0A6C0KFP2_9ZZZZ</name>
<protein>
    <recommendedName>
        <fullName evidence="2">Helicase ATP-binding domain-containing protein</fullName>
    </recommendedName>
</protein>
<dbReference type="AlphaFoldDB" id="A0A6C0KFP2"/>
<dbReference type="GO" id="GO:0005524">
    <property type="term" value="F:ATP binding"/>
    <property type="evidence" value="ECO:0007669"/>
    <property type="project" value="InterPro"/>
</dbReference>
<evidence type="ECO:0000259" key="2">
    <source>
        <dbReference type="SMART" id="SM00487"/>
    </source>
</evidence>
<keyword evidence="1" id="KW-0378">Hydrolase</keyword>
<evidence type="ECO:0000313" key="3">
    <source>
        <dbReference type="EMBL" id="QHU16459.1"/>
    </source>
</evidence>
<sequence length="1093" mass="126453">MSVFLLEKLKKKPVPQKEEIVRISLLEQPVEISTLLIDKTTSGYNRESLLKRIKSKEPLKELSIVEKDKKASIVSTPQIEVLIDESQQEIPQTIPTKIKVKRPIKVSVEPKVRTEKSSVLLKPSIIEVLDIPVTSVSFGEDLLTRIPKRRDITIKSSQYYLNNREIFVNFINSLFEPYKEDLISKKDKYTCDSDNKNKEFQLLINQKIVRDYINIYSPYRGLLLYHGLGSGKTCSSIAIAEGIKNNQQVIIMTPASLRSNYISEIKKCGDILYRKSQYWEFISVVNKPETIPVLANILSLPVTIIEKNGGAWFININKKPNYEVLSQDEKNSLDKQIDEMISAKYNFINYNGLRKSHLKSLTKNKKNPFDNAVVIIDEAHNFVGRIVNKLSSKNSLWVDLYEYLLSAKQCRIVFLTGTPIINYPNEIGVLFNILRGYIKTYHIPLNIKTSRKMNNENIKSILEKIGLVDYIDYKPSLKMLVITRNPFGYVSDIKDDLYEGVHVDDKGNMSDDDFIKIVQRILNKNDIDILQAGIRVENFKALPDKLDDFLNLFVKIDSGNLTNTNLFKRRIMGLTSYYRSGEEQLLPKYDEEEDFIVENIEMSDYQFGVYENARVQERKLERLSKKKKKKPKEGEMYSETVSTYRIFSRAFCNFVFPRDIERPLPDAKKDIKSNIDENIDEETLDIVSLKDRIDNVDGRFTLDELKAVEEELKDKTDDTYEKRINNAIKLLKKEDKTYLNPEALETYSPKFLRILENIKNPENKGLNLIYSQFRTLEGIGILKLVLEVNGFAEFKIKRLANKEWTLNIKKKDVNKPKFALYTGTETVEEKEIIRNIFNGTWENVPNTIAKQLKETAKNNNYGELIKILMITAAGSEGINLMNVRYVHIIEPYWHPVRIEQVIGRARRICSHNNLLEPERNVRVYLYLMTFSEKQLDSDSSIELRLQDKSKMDKKTPLTSDEFLYEISTIKGNINKQILKSIKETSIDCSIYAKNNEKEGLVCLSFGSVGPDKFSYKPSLSTDEKDNISDINKKEVIWKAVEVKIEGKKYAYRKETKEVYDYDSYIKVIQNALATPILIGKLIKKEGKYVLKKI</sequence>
<reference evidence="3" key="1">
    <citation type="journal article" date="2020" name="Nature">
        <title>Giant virus diversity and host interactions through global metagenomics.</title>
        <authorList>
            <person name="Schulz F."/>
            <person name="Roux S."/>
            <person name="Paez-Espino D."/>
            <person name="Jungbluth S."/>
            <person name="Walsh D.A."/>
            <person name="Denef V.J."/>
            <person name="McMahon K.D."/>
            <person name="Konstantinidis K.T."/>
            <person name="Eloe-Fadrosh E.A."/>
            <person name="Kyrpides N.C."/>
            <person name="Woyke T."/>
        </authorList>
    </citation>
    <scope>NUCLEOTIDE SEQUENCE</scope>
    <source>
        <strain evidence="3">GVMAG-S-3300011013-78</strain>
    </source>
</reference>
<proteinExistence type="predicted"/>
<dbReference type="PANTHER" id="PTHR45766">
    <property type="entry name" value="DNA ANNEALING HELICASE AND ENDONUCLEASE ZRANB3 FAMILY MEMBER"/>
    <property type="match status" value="1"/>
</dbReference>
<dbReference type="SMART" id="SM00487">
    <property type="entry name" value="DEXDc"/>
    <property type="match status" value="1"/>
</dbReference>
<dbReference type="InterPro" id="IPR027417">
    <property type="entry name" value="P-loop_NTPase"/>
</dbReference>
<dbReference type="GO" id="GO:0006281">
    <property type="term" value="P:DNA repair"/>
    <property type="evidence" value="ECO:0007669"/>
    <property type="project" value="TreeGrafter"/>
</dbReference>
<dbReference type="GO" id="GO:0003677">
    <property type="term" value="F:DNA binding"/>
    <property type="evidence" value="ECO:0007669"/>
    <property type="project" value="InterPro"/>
</dbReference>
<dbReference type="InterPro" id="IPR001650">
    <property type="entry name" value="Helicase_C-like"/>
</dbReference>
<dbReference type="GO" id="GO:0031297">
    <property type="term" value="P:replication fork processing"/>
    <property type="evidence" value="ECO:0007669"/>
    <property type="project" value="TreeGrafter"/>
</dbReference>
<dbReference type="SUPFAM" id="SSF52540">
    <property type="entry name" value="P-loop containing nucleoside triphosphate hydrolases"/>
    <property type="match status" value="2"/>
</dbReference>
<evidence type="ECO:0000256" key="1">
    <source>
        <dbReference type="ARBA" id="ARBA00022801"/>
    </source>
</evidence>
<dbReference type="InterPro" id="IPR006935">
    <property type="entry name" value="Helicase/UvrB_N"/>
</dbReference>
<dbReference type="Gene3D" id="3.40.50.300">
    <property type="entry name" value="P-loop containing nucleotide triphosphate hydrolases"/>
    <property type="match status" value="2"/>
</dbReference>
<dbReference type="Pfam" id="PF00271">
    <property type="entry name" value="Helicase_C"/>
    <property type="match status" value="1"/>
</dbReference>
<organism evidence="3">
    <name type="scientific">viral metagenome</name>
    <dbReference type="NCBI Taxonomy" id="1070528"/>
    <lineage>
        <taxon>unclassified sequences</taxon>
        <taxon>metagenomes</taxon>
        <taxon>organismal metagenomes</taxon>
    </lineage>
</organism>
<dbReference type="InterPro" id="IPR002464">
    <property type="entry name" value="DNA/RNA_helicase_DEAH_CS"/>
</dbReference>
<accession>A0A6C0KFP2</accession>
<dbReference type="InterPro" id="IPR014001">
    <property type="entry name" value="Helicase_ATP-bd"/>
</dbReference>
<dbReference type="PANTHER" id="PTHR45766:SF6">
    <property type="entry name" value="SWI_SNF-RELATED MATRIX-ASSOCIATED ACTIN-DEPENDENT REGULATOR OF CHROMATIN SUBFAMILY A-LIKE PROTEIN 1"/>
    <property type="match status" value="1"/>
</dbReference>
<dbReference type="Pfam" id="PF04851">
    <property type="entry name" value="ResIII"/>
    <property type="match status" value="1"/>
</dbReference>